<keyword evidence="4 9" id="KW-0489">Methyltransferase</keyword>
<dbReference type="Pfam" id="PF01035">
    <property type="entry name" value="DNA_binding_1"/>
    <property type="match status" value="1"/>
</dbReference>
<dbReference type="Pfam" id="PF02870">
    <property type="entry name" value="Methyltransf_1N"/>
    <property type="match status" value="1"/>
</dbReference>
<dbReference type="EMBL" id="SPSB01000003">
    <property type="protein sequence ID" value="TFV94364.1"/>
    <property type="molecule type" value="Genomic_DNA"/>
</dbReference>
<evidence type="ECO:0000256" key="3">
    <source>
        <dbReference type="ARBA" id="ARBA00022490"/>
    </source>
</evidence>
<dbReference type="SUPFAM" id="SSF46767">
    <property type="entry name" value="Methylated DNA-protein cysteine methyltransferase, C-terminal domain"/>
    <property type="match status" value="1"/>
</dbReference>
<proteinExistence type="inferred from homology"/>
<dbReference type="GO" id="GO:0003908">
    <property type="term" value="F:methylated-DNA-[protein]-cysteine S-methyltransferase activity"/>
    <property type="evidence" value="ECO:0007669"/>
    <property type="project" value="UniProtKB-UniRule"/>
</dbReference>
<dbReference type="PANTHER" id="PTHR10815:SF5">
    <property type="entry name" value="METHYLATED-DNA--PROTEIN-CYSTEINE METHYLTRANSFERASE"/>
    <property type="match status" value="1"/>
</dbReference>
<sequence>MNSIHITSYKSPAGELILGSFDNQICLCDWKYRKMRASIDERIRKGLDAEFIEGETEVVKETIRQLEAYFEGELTQFDIPLLPVGTDFQKEVWKKLTEIPFGETRSYLQLSKDLGNPDAIRAVASANGANAISILIPCHRIIGSDGSLVGYAGGLDAKKRLLKLEKAEIQTDKAQLKFF</sequence>
<feature type="active site" description="Nucleophile; methyl group acceptor" evidence="9">
    <location>
        <position position="138"/>
    </location>
</feature>
<evidence type="ECO:0000256" key="9">
    <source>
        <dbReference type="HAMAP-Rule" id="MF_00772"/>
    </source>
</evidence>
<dbReference type="FunFam" id="1.10.10.10:FF:000214">
    <property type="entry name" value="Methylated-DNA--protein-cysteine methyltransferase"/>
    <property type="match status" value="1"/>
</dbReference>
<dbReference type="AlphaFoldDB" id="A0A4Y9QP01"/>
<comment type="caution">
    <text evidence="12">The sequence shown here is derived from an EMBL/GenBank/DDBJ whole genome shotgun (WGS) entry which is preliminary data.</text>
</comment>
<dbReference type="CDD" id="cd06445">
    <property type="entry name" value="ATase"/>
    <property type="match status" value="1"/>
</dbReference>
<evidence type="ECO:0000313" key="12">
    <source>
        <dbReference type="EMBL" id="TFV94364.1"/>
    </source>
</evidence>
<evidence type="ECO:0000259" key="10">
    <source>
        <dbReference type="Pfam" id="PF01035"/>
    </source>
</evidence>
<keyword evidence="6 9" id="KW-0227">DNA damage</keyword>
<keyword evidence="13" id="KW-1185">Reference proteome</keyword>
<keyword evidence="5 9" id="KW-0808">Transferase</keyword>
<feature type="domain" description="Methylguanine DNA methyltransferase ribonuclease-like" evidence="11">
    <location>
        <begin position="5"/>
        <end position="82"/>
    </location>
</feature>
<dbReference type="InterPro" id="IPR036388">
    <property type="entry name" value="WH-like_DNA-bd_sf"/>
</dbReference>
<evidence type="ECO:0000259" key="11">
    <source>
        <dbReference type="Pfam" id="PF02870"/>
    </source>
</evidence>
<evidence type="ECO:0000256" key="2">
    <source>
        <dbReference type="ARBA" id="ARBA00008711"/>
    </source>
</evidence>
<evidence type="ECO:0000256" key="5">
    <source>
        <dbReference type="ARBA" id="ARBA00022679"/>
    </source>
</evidence>
<comment type="similarity">
    <text evidence="2 9">Belongs to the MGMT family.</text>
</comment>
<dbReference type="HAMAP" id="MF_00772">
    <property type="entry name" value="OGT"/>
    <property type="match status" value="1"/>
</dbReference>
<dbReference type="InterPro" id="IPR023546">
    <property type="entry name" value="MGMT"/>
</dbReference>
<keyword evidence="7 9" id="KW-0234">DNA repair</keyword>
<comment type="catalytic activity">
    <reaction evidence="8 9">
        <text>a 6-O-methyl-2'-deoxyguanosine in DNA + L-cysteinyl-[protein] = S-methyl-L-cysteinyl-[protein] + a 2'-deoxyguanosine in DNA</text>
        <dbReference type="Rhea" id="RHEA:24000"/>
        <dbReference type="Rhea" id="RHEA-COMP:10131"/>
        <dbReference type="Rhea" id="RHEA-COMP:10132"/>
        <dbReference type="Rhea" id="RHEA-COMP:11367"/>
        <dbReference type="Rhea" id="RHEA-COMP:11368"/>
        <dbReference type="ChEBI" id="CHEBI:29950"/>
        <dbReference type="ChEBI" id="CHEBI:82612"/>
        <dbReference type="ChEBI" id="CHEBI:85445"/>
        <dbReference type="ChEBI" id="CHEBI:85448"/>
        <dbReference type="EC" id="2.1.1.63"/>
    </reaction>
</comment>
<evidence type="ECO:0000256" key="8">
    <source>
        <dbReference type="ARBA" id="ARBA00049348"/>
    </source>
</evidence>
<evidence type="ECO:0000256" key="4">
    <source>
        <dbReference type="ARBA" id="ARBA00022603"/>
    </source>
</evidence>
<dbReference type="InterPro" id="IPR008332">
    <property type="entry name" value="MethylG_MeTrfase_N"/>
</dbReference>
<dbReference type="InterPro" id="IPR001497">
    <property type="entry name" value="MethylDNA_cys_MeTrfase_AS"/>
</dbReference>
<reference evidence="12 13" key="1">
    <citation type="submission" date="2019-03" db="EMBL/GenBank/DDBJ databases">
        <title>Algoriphagus sp. nov, a new strain isolated from root system soil of mangrove plant Kandelia.</title>
        <authorList>
            <person name="Yin Q."/>
            <person name="Wang K."/>
            <person name="Song Z."/>
        </authorList>
    </citation>
    <scope>NUCLEOTIDE SEQUENCE [LARGE SCALE GENOMIC DNA]</scope>
    <source>
        <strain evidence="12 13">XY-J91</strain>
    </source>
</reference>
<evidence type="ECO:0000256" key="7">
    <source>
        <dbReference type="ARBA" id="ARBA00023204"/>
    </source>
</evidence>
<dbReference type="Gene3D" id="3.30.160.70">
    <property type="entry name" value="Methylated DNA-protein cysteine methyltransferase domain"/>
    <property type="match status" value="1"/>
</dbReference>
<dbReference type="PROSITE" id="PS00374">
    <property type="entry name" value="MGMT"/>
    <property type="match status" value="1"/>
</dbReference>
<evidence type="ECO:0000256" key="6">
    <source>
        <dbReference type="ARBA" id="ARBA00022763"/>
    </source>
</evidence>
<accession>A0A4Y9QP01</accession>
<comment type="function">
    <text evidence="9">Involved in the cellular defense against the biological effects of O6-methylguanine (O6-MeG) and O4-methylthymine (O4-MeT) in DNA. Repairs the methylated nucleobase in DNA by stoichiometrically transferring the methyl group to a cysteine residue in the enzyme. This is a suicide reaction: the enzyme is irreversibly inactivated.</text>
</comment>
<dbReference type="SUPFAM" id="SSF53155">
    <property type="entry name" value="Methylated DNA-protein cysteine methyltransferase domain"/>
    <property type="match status" value="1"/>
</dbReference>
<organism evidence="12 13">
    <name type="scientific">Algoriphagus kandeliae</name>
    <dbReference type="NCBI Taxonomy" id="2562278"/>
    <lineage>
        <taxon>Bacteria</taxon>
        <taxon>Pseudomonadati</taxon>
        <taxon>Bacteroidota</taxon>
        <taxon>Cytophagia</taxon>
        <taxon>Cytophagales</taxon>
        <taxon>Cyclobacteriaceae</taxon>
        <taxon>Algoriphagus</taxon>
    </lineage>
</organism>
<dbReference type="GO" id="GO:0032259">
    <property type="term" value="P:methylation"/>
    <property type="evidence" value="ECO:0007669"/>
    <property type="project" value="UniProtKB-KW"/>
</dbReference>
<dbReference type="RefSeq" id="WP_135073622.1">
    <property type="nucleotide sequence ID" value="NZ_SPSB01000003.1"/>
</dbReference>
<dbReference type="OrthoDB" id="9802228at2"/>
<name>A0A4Y9QP01_9BACT</name>
<dbReference type="InterPro" id="IPR014048">
    <property type="entry name" value="MethylDNA_cys_MeTrfase_DNA-bd"/>
</dbReference>
<comment type="catalytic activity">
    <reaction evidence="1 9">
        <text>a 4-O-methyl-thymidine in DNA + L-cysteinyl-[protein] = a thymidine in DNA + S-methyl-L-cysteinyl-[protein]</text>
        <dbReference type="Rhea" id="RHEA:53428"/>
        <dbReference type="Rhea" id="RHEA-COMP:10131"/>
        <dbReference type="Rhea" id="RHEA-COMP:10132"/>
        <dbReference type="Rhea" id="RHEA-COMP:13555"/>
        <dbReference type="Rhea" id="RHEA-COMP:13556"/>
        <dbReference type="ChEBI" id="CHEBI:29950"/>
        <dbReference type="ChEBI" id="CHEBI:82612"/>
        <dbReference type="ChEBI" id="CHEBI:137386"/>
        <dbReference type="ChEBI" id="CHEBI:137387"/>
        <dbReference type="EC" id="2.1.1.63"/>
    </reaction>
</comment>
<dbReference type="InterPro" id="IPR036631">
    <property type="entry name" value="MGMT_N_sf"/>
</dbReference>
<dbReference type="GO" id="GO:0005737">
    <property type="term" value="C:cytoplasm"/>
    <property type="evidence" value="ECO:0007669"/>
    <property type="project" value="UniProtKB-SubCell"/>
</dbReference>
<dbReference type="PANTHER" id="PTHR10815">
    <property type="entry name" value="METHYLATED-DNA--PROTEIN-CYSTEINE METHYLTRANSFERASE"/>
    <property type="match status" value="1"/>
</dbReference>
<dbReference type="NCBIfam" id="TIGR00589">
    <property type="entry name" value="ogt"/>
    <property type="match status" value="1"/>
</dbReference>
<comment type="subcellular location">
    <subcellularLocation>
        <location evidence="9">Cytoplasm</location>
    </subcellularLocation>
</comment>
<dbReference type="InterPro" id="IPR036217">
    <property type="entry name" value="MethylDNA_cys_MeTrfase_DNAb"/>
</dbReference>
<protein>
    <recommendedName>
        <fullName evidence="9">Methylated-DNA--protein-cysteine methyltransferase</fullName>
        <ecNumber evidence="9">2.1.1.63</ecNumber>
    </recommendedName>
    <alternativeName>
        <fullName evidence="9">6-O-methylguanine-DNA methyltransferase</fullName>
        <shortName evidence="9">MGMT</shortName>
    </alternativeName>
    <alternativeName>
        <fullName evidence="9">O-6-methylguanine-DNA-alkyltransferase</fullName>
    </alternativeName>
</protein>
<evidence type="ECO:0000256" key="1">
    <source>
        <dbReference type="ARBA" id="ARBA00001286"/>
    </source>
</evidence>
<dbReference type="EC" id="2.1.1.63" evidence="9"/>
<dbReference type="Proteomes" id="UP000297647">
    <property type="component" value="Unassembled WGS sequence"/>
</dbReference>
<evidence type="ECO:0000313" key="13">
    <source>
        <dbReference type="Proteomes" id="UP000297647"/>
    </source>
</evidence>
<gene>
    <name evidence="12" type="ORF">E4S40_10075</name>
</gene>
<keyword evidence="3 9" id="KW-0963">Cytoplasm</keyword>
<dbReference type="Gene3D" id="1.10.10.10">
    <property type="entry name" value="Winged helix-like DNA-binding domain superfamily/Winged helix DNA-binding domain"/>
    <property type="match status" value="1"/>
</dbReference>
<dbReference type="GO" id="GO:0006307">
    <property type="term" value="P:DNA alkylation repair"/>
    <property type="evidence" value="ECO:0007669"/>
    <property type="project" value="UniProtKB-UniRule"/>
</dbReference>
<feature type="domain" description="Methylated-DNA-[protein]-cysteine S-methyltransferase DNA binding" evidence="10">
    <location>
        <begin position="87"/>
        <end position="166"/>
    </location>
</feature>
<comment type="miscellaneous">
    <text evidence="9">This enzyme catalyzes only one turnover and therefore is not strictly catalytic. According to one definition, an enzyme is a biocatalyst that acts repeatedly and over many reaction cycles.</text>
</comment>